<accession>A0AC58N5U8</accession>
<dbReference type="RefSeq" id="XP_073937018.1">
    <property type="nucleotide sequence ID" value="XM_074080917.1"/>
</dbReference>
<reference evidence="2" key="1">
    <citation type="submission" date="2025-08" db="UniProtKB">
        <authorList>
            <consortium name="RefSeq"/>
        </authorList>
    </citation>
    <scope>IDENTIFICATION</scope>
</reference>
<evidence type="ECO:0000313" key="2">
    <source>
        <dbReference type="RefSeq" id="XP_073937018.1"/>
    </source>
</evidence>
<keyword evidence="1" id="KW-1185">Reference proteome</keyword>
<proteinExistence type="predicted"/>
<name>A0AC58N5U8_CASCN</name>
<sequence>MSSPLASLSKTRKVPLESVPVNPGRQGTRICRDEDEVDMLNEGHGLEKTISVPSCYGSIGASVSRQALPTSASAPGLGSRDFVHLAVPVFHDSELMTSMARKLRDLEQQVKAQSNEILSKDQKILALEDLVQNLQQNQGDSLVLPEVDFDRLLASLQDLSELVVEGDTQVKPVPGGARFHVLEPIPLKLYRNGIMMFDGPFRPFCDPSTQRCLRDILDGFFPSELQRLYPDGVPFKVSDLRNQVYPEDGLGPFPGEGRVVGQQSMFKASDRVEEYPGPSMTAEKFLNRLPKCVIRQGEVIDIRGPMRDSLQVRPALISPGDFITNPGPACSVLSRGTGEGEDREESLELCYNFWVTVELVSALCWAPEGCQVDCKWGKVKVQVGARGEPQGPGMSLRHSPGCPFLIVLQAPHLTPHPAALPRPPIDKCAKLQFFRTSLPPSSPHY</sequence>
<gene>
    <name evidence="2" type="primary">Ubxn11</name>
</gene>
<dbReference type="Proteomes" id="UP001732720">
    <property type="component" value="Chromosome 7"/>
</dbReference>
<evidence type="ECO:0000313" key="1">
    <source>
        <dbReference type="Proteomes" id="UP001732720"/>
    </source>
</evidence>
<organism evidence="1 2">
    <name type="scientific">Castor canadensis</name>
    <name type="common">American beaver</name>
    <dbReference type="NCBI Taxonomy" id="51338"/>
    <lineage>
        <taxon>Eukaryota</taxon>
        <taxon>Metazoa</taxon>
        <taxon>Chordata</taxon>
        <taxon>Craniata</taxon>
        <taxon>Vertebrata</taxon>
        <taxon>Euteleostomi</taxon>
        <taxon>Mammalia</taxon>
        <taxon>Eutheria</taxon>
        <taxon>Euarchontoglires</taxon>
        <taxon>Glires</taxon>
        <taxon>Rodentia</taxon>
        <taxon>Castorimorpha</taxon>
        <taxon>Castoridae</taxon>
        <taxon>Castor</taxon>
    </lineage>
</organism>
<protein>
    <submittedName>
        <fullName evidence="2">UBX domain-containing protein 11 isoform X6</fullName>
    </submittedName>
</protein>